<protein>
    <submittedName>
        <fullName evidence="2">Fatty acid CoA ligase family protein</fullName>
    </submittedName>
</protein>
<dbReference type="NCBIfam" id="NF006754">
    <property type="entry name" value="PRK09274.1"/>
    <property type="match status" value="1"/>
</dbReference>
<evidence type="ECO:0000313" key="2">
    <source>
        <dbReference type="EMBL" id="MDG3006245.1"/>
    </source>
</evidence>
<dbReference type="Pfam" id="PF00501">
    <property type="entry name" value="AMP-binding"/>
    <property type="match status" value="1"/>
</dbReference>
<name>A0ABT6FF90_9BACT</name>
<dbReference type="PANTHER" id="PTHR43767:SF1">
    <property type="entry name" value="NONRIBOSOMAL PEPTIDE SYNTHASE PES1 (EUROFUNG)-RELATED"/>
    <property type="match status" value="1"/>
</dbReference>
<sequence>MAPRADAVVEGRPGASTNIAGRLHDIALLQPHRAAVVVPQGRGAAGKMRYAHFTFRQLDADSDALAAGLIADGVERGTRAAVMVPPGLDFFALVFGLFKAGVVPVLIDPGMGLRSLGQCMDEAEPALFIGIGKALVARRLLGWGGRTVHRTILAGRGGRLPILRGRSLDDLRSRGRAAIAGGHVAAPVMRGVRGDEPAAILFTSGSTGPPKGAVYTHAIFEAQVACFRNLYDIRPGEVDLCTFPLFALFAPALGMTSVVPRMNPTRPAKVEPASLFEAVDDFGPTNLFGSPALLKRVGPAGVAAEMKLPTLRRVVTAGAPSSPRVLETFARLLAPPAQVFTPYGATESLPVASIGSDEILGETRHETDRGRGVCVGFPCSTVQVRIIRIDDGPIATWSDDLETAQGEIGEVVVSGPVVTREYFGRPEATALAKIADPERGTFHHRMGDVGYLDDRGRLWFCGRKSHRVVLVDETLFTICCEGVFNAHPDVARTALVGVDRPSGRVPVLCVEPARRLGRRDRARVRDELTALGAEHEHTRKIKTILFHRSFPVDIRHNSKIFREKLAAWAAGKTP</sequence>
<evidence type="ECO:0000313" key="3">
    <source>
        <dbReference type="Proteomes" id="UP001216907"/>
    </source>
</evidence>
<evidence type="ECO:0000259" key="1">
    <source>
        <dbReference type="Pfam" id="PF00501"/>
    </source>
</evidence>
<dbReference type="GO" id="GO:0016874">
    <property type="term" value="F:ligase activity"/>
    <property type="evidence" value="ECO:0007669"/>
    <property type="project" value="UniProtKB-KW"/>
</dbReference>
<dbReference type="InterPro" id="IPR042099">
    <property type="entry name" value="ANL_N_sf"/>
</dbReference>
<proteinExistence type="predicted"/>
<dbReference type="PANTHER" id="PTHR43767">
    <property type="entry name" value="LONG-CHAIN-FATTY-ACID--COA LIGASE"/>
    <property type="match status" value="1"/>
</dbReference>
<keyword evidence="2" id="KW-0436">Ligase</keyword>
<dbReference type="InterPro" id="IPR050237">
    <property type="entry name" value="ATP-dep_AMP-bd_enzyme"/>
</dbReference>
<dbReference type="PROSITE" id="PS00455">
    <property type="entry name" value="AMP_BINDING"/>
    <property type="match status" value="1"/>
</dbReference>
<dbReference type="Gene3D" id="3.40.50.12780">
    <property type="entry name" value="N-terminal domain of ligase-like"/>
    <property type="match status" value="1"/>
</dbReference>
<keyword evidence="3" id="KW-1185">Reference proteome</keyword>
<gene>
    <name evidence="2" type="ORF">PZE19_20945</name>
</gene>
<dbReference type="Proteomes" id="UP001216907">
    <property type="component" value="Unassembled WGS sequence"/>
</dbReference>
<accession>A0ABT6FF90</accession>
<dbReference type="EMBL" id="JARRAG010000002">
    <property type="protein sequence ID" value="MDG3006245.1"/>
    <property type="molecule type" value="Genomic_DNA"/>
</dbReference>
<dbReference type="RefSeq" id="WP_277862545.1">
    <property type="nucleotide sequence ID" value="NZ_JARRAG010000002.1"/>
</dbReference>
<feature type="domain" description="AMP-dependent synthetase/ligase" evidence="1">
    <location>
        <begin position="31"/>
        <end position="423"/>
    </location>
</feature>
<organism evidence="2 3">
    <name type="scientific">Paludisphaera mucosa</name>
    <dbReference type="NCBI Taxonomy" id="3030827"/>
    <lineage>
        <taxon>Bacteria</taxon>
        <taxon>Pseudomonadati</taxon>
        <taxon>Planctomycetota</taxon>
        <taxon>Planctomycetia</taxon>
        <taxon>Isosphaerales</taxon>
        <taxon>Isosphaeraceae</taxon>
        <taxon>Paludisphaera</taxon>
    </lineage>
</organism>
<comment type="caution">
    <text evidence="2">The sequence shown here is derived from an EMBL/GenBank/DDBJ whole genome shotgun (WGS) entry which is preliminary data.</text>
</comment>
<dbReference type="InterPro" id="IPR020845">
    <property type="entry name" value="AMP-binding_CS"/>
</dbReference>
<dbReference type="InterPro" id="IPR000873">
    <property type="entry name" value="AMP-dep_synth/lig_dom"/>
</dbReference>
<reference evidence="2 3" key="1">
    <citation type="submission" date="2023-03" db="EMBL/GenBank/DDBJ databases">
        <title>Paludisphaera mucosa sp. nov. a novel planctomycete from northern fen.</title>
        <authorList>
            <person name="Ivanova A."/>
        </authorList>
    </citation>
    <scope>NUCLEOTIDE SEQUENCE [LARGE SCALE GENOMIC DNA]</scope>
    <source>
        <strain evidence="2 3">Pla2</strain>
    </source>
</reference>
<dbReference type="SUPFAM" id="SSF56801">
    <property type="entry name" value="Acetyl-CoA synthetase-like"/>
    <property type="match status" value="1"/>
</dbReference>